<feature type="transmembrane region" description="Helical" evidence="1">
    <location>
        <begin position="6"/>
        <end position="33"/>
    </location>
</feature>
<comment type="caution">
    <text evidence="2">The sequence shown here is derived from an EMBL/GenBank/DDBJ whole genome shotgun (WGS) entry which is preliminary data.</text>
</comment>
<dbReference type="RefSeq" id="WP_185064298.1">
    <property type="nucleotide sequence ID" value="NZ_BAABJP010000007.1"/>
</dbReference>
<keyword evidence="1" id="KW-0812">Transmembrane</keyword>
<evidence type="ECO:0000313" key="2">
    <source>
        <dbReference type="EMBL" id="GAA5150615.1"/>
    </source>
</evidence>
<reference evidence="3" key="1">
    <citation type="journal article" date="2019" name="Int. J. Syst. Evol. Microbiol.">
        <title>The Global Catalogue of Microorganisms (GCM) 10K type strain sequencing project: providing services to taxonomists for standard genome sequencing and annotation.</title>
        <authorList>
            <consortium name="The Broad Institute Genomics Platform"/>
            <consortium name="The Broad Institute Genome Sequencing Center for Infectious Disease"/>
            <person name="Wu L."/>
            <person name="Ma J."/>
        </authorList>
    </citation>
    <scope>NUCLEOTIDE SEQUENCE [LARGE SCALE GENOMIC DNA]</scope>
    <source>
        <strain evidence="3">JCM 18303</strain>
    </source>
</reference>
<dbReference type="EMBL" id="BAABJP010000007">
    <property type="protein sequence ID" value="GAA5150615.1"/>
    <property type="molecule type" value="Genomic_DNA"/>
</dbReference>
<keyword evidence="3" id="KW-1185">Reference proteome</keyword>
<name>A0ABP9PQU5_9PSEU</name>
<feature type="transmembrane region" description="Helical" evidence="1">
    <location>
        <begin position="45"/>
        <end position="67"/>
    </location>
</feature>
<dbReference type="Proteomes" id="UP001428817">
    <property type="component" value="Unassembled WGS sequence"/>
</dbReference>
<evidence type="ECO:0000256" key="1">
    <source>
        <dbReference type="SAM" id="Phobius"/>
    </source>
</evidence>
<sequence>MSGVPFWQTLVGVIGMIVWGAMCGFPALALYSLAMRPHGGGKSTWVALVLILLVWFPLVTWVCIWAMSNLIGFTLL</sequence>
<protein>
    <recommendedName>
        <fullName evidence="4">Phospholipase D-like protein</fullName>
    </recommendedName>
</protein>
<evidence type="ECO:0000313" key="3">
    <source>
        <dbReference type="Proteomes" id="UP001428817"/>
    </source>
</evidence>
<evidence type="ECO:0008006" key="4">
    <source>
        <dbReference type="Google" id="ProtNLM"/>
    </source>
</evidence>
<keyword evidence="1" id="KW-1133">Transmembrane helix</keyword>
<keyword evidence="1" id="KW-0472">Membrane</keyword>
<organism evidence="2 3">
    <name type="scientific">Pseudonocardia eucalypti</name>
    <dbReference type="NCBI Taxonomy" id="648755"/>
    <lineage>
        <taxon>Bacteria</taxon>
        <taxon>Bacillati</taxon>
        <taxon>Actinomycetota</taxon>
        <taxon>Actinomycetes</taxon>
        <taxon>Pseudonocardiales</taxon>
        <taxon>Pseudonocardiaceae</taxon>
        <taxon>Pseudonocardia</taxon>
    </lineage>
</organism>
<gene>
    <name evidence="2" type="ORF">GCM10023321_16290</name>
</gene>
<proteinExistence type="predicted"/>
<accession>A0ABP9PQU5</accession>